<accession>I1BKD8</accession>
<dbReference type="EMBL" id="CH476732">
    <property type="protein sequence ID" value="EIE76668.1"/>
    <property type="molecule type" value="Genomic_DNA"/>
</dbReference>
<dbReference type="AlphaFoldDB" id="I1BKD8"/>
<keyword evidence="3" id="KW-1185">Reference proteome</keyword>
<dbReference type="GeneID" id="93608344"/>
<organism evidence="2 3">
    <name type="scientific">Rhizopus delemar (strain RA 99-880 / ATCC MYA-4621 / FGSC 9543 / NRRL 43880)</name>
    <name type="common">Mucormycosis agent</name>
    <name type="synonym">Rhizopus arrhizus var. delemar</name>
    <dbReference type="NCBI Taxonomy" id="246409"/>
    <lineage>
        <taxon>Eukaryota</taxon>
        <taxon>Fungi</taxon>
        <taxon>Fungi incertae sedis</taxon>
        <taxon>Mucoromycota</taxon>
        <taxon>Mucoromycotina</taxon>
        <taxon>Mucoromycetes</taxon>
        <taxon>Mucorales</taxon>
        <taxon>Mucorineae</taxon>
        <taxon>Rhizopodaceae</taxon>
        <taxon>Rhizopus</taxon>
    </lineage>
</organism>
<evidence type="ECO:0000313" key="3">
    <source>
        <dbReference type="Proteomes" id="UP000009138"/>
    </source>
</evidence>
<gene>
    <name evidence="2" type="ORF">RO3G_01372</name>
</gene>
<dbReference type="Proteomes" id="UP000009138">
    <property type="component" value="Unassembled WGS sequence"/>
</dbReference>
<feature type="region of interest" description="Disordered" evidence="1">
    <location>
        <begin position="27"/>
        <end position="60"/>
    </location>
</feature>
<proteinExistence type="predicted"/>
<protein>
    <submittedName>
        <fullName evidence="2">Uncharacterized protein</fullName>
    </submittedName>
</protein>
<evidence type="ECO:0000313" key="2">
    <source>
        <dbReference type="EMBL" id="EIE76668.1"/>
    </source>
</evidence>
<feature type="compositionally biased region" description="Polar residues" evidence="1">
    <location>
        <begin position="30"/>
        <end position="39"/>
    </location>
</feature>
<feature type="compositionally biased region" description="Basic and acidic residues" evidence="1">
    <location>
        <begin position="40"/>
        <end position="49"/>
    </location>
</feature>
<sequence>MTKEPWLYVNSQSRAFFPVLTNLRPRPDTSRMQVGQSSHYLEELGRESPSDADMCENMSE</sequence>
<dbReference type="InParanoid" id="I1BKD8"/>
<dbReference type="VEuPathDB" id="FungiDB:RO3G_01372"/>
<dbReference type="RefSeq" id="XP_067512064.1">
    <property type="nucleotide sequence ID" value="XM_067655963.1"/>
</dbReference>
<evidence type="ECO:0000256" key="1">
    <source>
        <dbReference type="SAM" id="MobiDB-lite"/>
    </source>
</evidence>
<name>I1BKD8_RHIO9</name>
<reference evidence="2 3" key="1">
    <citation type="journal article" date="2009" name="PLoS Genet.">
        <title>Genomic analysis of the basal lineage fungus Rhizopus oryzae reveals a whole-genome duplication.</title>
        <authorList>
            <person name="Ma L.-J."/>
            <person name="Ibrahim A.S."/>
            <person name="Skory C."/>
            <person name="Grabherr M.G."/>
            <person name="Burger G."/>
            <person name="Butler M."/>
            <person name="Elias M."/>
            <person name="Idnurm A."/>
            <person name="Lang B.F."/>
            <person name="Sone T."/>
            <person name="Abe A."/>
            <person name="Calvo S.E."/>
            <person name="Corrochano L.M."/>
            <person name="Engels R."/>
            <person name="Fu J."/>
            <person name="Hansberg W."/>
            <person name="Kim J.-M."/>
            <person name="Kodira C.D."/>
            <person name="Koehrsen M.J."/>
            <person name="Liu B."/>
            <person name="Miranda-Saavedra D."/>
            <person name="O'Leary S."/>
            <person name="Ortiz-Castellanos L."/>
            <person name="Poulter R."/>
            <person name="Rodriguez-Romero J."/>
            <person name="Ruiz-Herrera J."/>
            <person name="Shen Y.-Q."/>
            <person name="Zeng Q."/>
            <person name="Galagan J."/>
            <person name="Birren B.W."/>
            <person name="Cuomo C.A."/>
            <person name="Wickes B.L."/>
        </authorList>
    </citation>
    <scope>NUCLEOTIDE SEQUENCE [LARGE SCALE GENOMIC DNA]</scope>
    <source>
        <strain evidence="3">RA 99-880 / ATCC MYA-4621 / FGSC 9543 / NRRL 43880</strain>
    </source>
</reference>